<keyword evidence="4 5" id="KW-0697">Rotamase</keyword>
<dbReference type="InterPro" id="IPR027304">
    <property type="entry name" value="Trigger_fact/SurA_dom_sf"/>
</dbReference>
<dbReference type="HOGENOM" id="CLU_034646_1_1_6"/>
<keyword evidence="8" id="KW-1185">Reference proteome</keyword>
<dbReference type="Proteomes" id="UP000002383">
    <property type="component" value="Chromosome"/>
</dbReference>
<protein>
    <recommendedName>
        <fullName evidence="3">peptidylprolyl isomerase</fullName>
        <ecNumber evidence="3">5.2.1.8</ecNumber>
    </recommendedName>
</protein>
<evidence type="ECO:0000256" key="1">
    <source>
        <dbReference type="ARBA" id="ARBA00000971"/>
    </source>
</evidence>
<sequence length="270" mass="30126">MTLRIHHILVTGLLTVTLITGCGRGEAPQAEISGEAVAMVNGVAISEADFQDFLNLQRMTRPGENLLPDEVLDEMINMELLRQAALQQGLDRDPDIQRQVERARTNLMVGALIDQRLNQDYTEEQLRAEYDRQIQAIDRTEYKARHILLDSEADAREVIAALEAGGDFQELAREHSTGPSGPMGGDLGWFTADAMVPAFSEAVQAMEKGSYSNEPVQTEFGWHVILLEDTRRSEPPPFEAVRDRVAQILDNRALQDYIGDLRTAAKIEVK</sequence>
<evidence type="ECO:0000313" key="7">
    <source>
        <dbReference type="EMBL" id="ACL73100.1"/>
    </source>
</evidence>
<dbReference type="InterPro" id="IPR000297">
    <property type="entry name" value="PPIase_PpiC"/>
</dbReference>
<evidence type="ECO:0000313" key="8">
    <source>
        <dbReference type="Proteomes" id="UP000002383"/>
    </source>
</evidence>
<dbReference type="RefSeq" id="WP_012638579.1">
    <property type="nucleotide sequence ID" value="NC_011901.1"/>
</dbReference>
<evidence type="ECO:0000256" key="2">
    <source>
        <dbReference type="ARBA" id="ARBA00007656"/>
    </source>
</evidence>
<dbReference type="Pfam" id="PF13145">
    <property type="entry name" value="Rotamase_2"/>
    <property type="match status" value="1"/>
</dbReference>
<evidence type="ECO:0000256" key="4">
    <source>
        <dbReference type="ARBA" id="ARBA00023110"/>
    </source>
</evidence>
<evidence type="ECO:0000256" key="5">
    <source>
        <dbReference type="PROSITE-ProRule" id="PRU00278"/>
    </source>
</evidence>
<comment type="catalytic activity">
    <reaction evidence="1">
        <text>[protein]-peptidylproline (omega=180) = [protein]-peptidylproline (omega=0)</text>
        <dbReference type="Rhea" id="RHEA:16237"/>
        <dbReference type="Rhea" id="RHEA-COMP:10747"/>
        <dbReference type="Rhea" id="RHEA-COMP:10748"/>
        <dbReference type="ChEBI" id="CHEBI:83833"/>
        <dbReference type="ChEBI" id="CHEBI:83834"/>
        <dbReference type="EC" id="5.2.1.8"/>
    </reaction>
</comment>
<feature type="domain" description="PpiC" evidence="6">
    <location>
        <begin position="139"/>
        <end position="229"/>
    </location>
</feature>
<comment type="similarity">
    <text evidence="2">Belongs to the PpiC/parvulin rotamase family.</text>
</comment>
<dbReference type="Gene3D" id="3.10.50.40">
    <property type="match status" value="1"/>
</dbReference>
<dbReference type="SUPFAM" id="SSF109998">
    <property type="entry name" value="Triger factor/SurA peptide-binding domain-like"/>
    <property type="match status" value="1"/>
</dbReference>
<dbReference type="SUPFAM" id="SSF54534">
    <property type="entry name" value="FKBP-like"/>
    <property type="match status" value="1"/>
</dbReference>
<proteinExistence type="inferred from homology"/>
<dbReference type="STRING" id="396588.Tgr7_2020"/>
<dbReference type="PANTHER" id="PTHR47245">
    <property type="entry name" value="PEPTIDYLPROLYL ISOMERASE"/>
    <property type="match status" value="1"/>
</dbReference>
<dbReference type="EMBL" id="CP001339">
    <property type="protein sequence ID" value="ACL73100.1"/>
    <property type="molecule type" value="Genomic_DNA"/>
</dbReference>
<evidence type="ECO:0000259" key="6">
    <source>
        <dbReference type="PROSITE" id="PS50198"/>
    </source>
</evidence>
<dbReference type="PROSITE" id="PS50198">
    <property type="entry name" value="PPIC_PPIASE_2"/>
    <property type="match status" value="1"/>
</dbReference>
<reference evidence="7 8" key="1">
    <citation type="journal article" date="2011" name="Stand. Genomic Sci.">
        <title>Complete genome sequence of 'Thioalkalivibrio sulfidophilus' HL-EbGr7.</title>
        <authorList>
            <person name="Muyzer G."/>
            <person name="Sorokin D.Y."/>
            <person name="Mavromatis K."/>
            <person name="Lapidus A."/>
            <person name="Clum A."/>
            <person name="Ivanova N."/>
            <person name="Pati A."/>
            <person name="d'Haeseleer P."/>
            <person name="Woyke T."/>
            <person name="Kyrpides N.C."/>
        </authorList>
    </citation>
    <scope>NUCLEOTIDE SEQUENCE [LARGE SCALE GENOMIC DNA]</scope>
    <source>
        <strain evidence="7 8">HL-EbGR7</strain>
    </source>
</reference>
<dbReference type="PROSITE" id="PS51257">
    <property type="entry name" value="PROKAR_LIPOPROTEIN"/>
    <property type="match status" value="1"/>
</dbReference>
<accession>B8GTK6</accession>
<dbReference type="EC" id="5.2.1.8" evidence="3"/>
<name>B8GTK6_THISH</name>
<dbReference type="PANTHER" id="PTHR47245:SF2">
    <property type="entry name" value="PEPTIDYL-PROLYL CIS-TRANS ISOMERASE HP_0175-RELATED"/>
    <property type="match status" value="1"/>
</dbReference>
<dbReference type="KEGG" id="tgr:Tgr7_2020"/>
<gene>
    <name evidence="7" type="ordered locus">Tgr7_2020</name>
</gene>
<dbReference type="InterPro" id="IPR050245">
    <property type="entry name" value="PrsA_foldase"/>
</dbReference>
<dbReference type="AlphaFoldDB" id="B8GTK6"/>
<dbReference type="eggNOG" id="COG0760">
    <property type="taxonomic scope" value="Bacteria"/>
</dbReference>
<evidence type="ECO:0000256" key="3">
    <source>
        <dbReference type="ARBA" id="ARBA00013194"/>
    </source>
</evidence>
<dbReference type="InterPro" id="IPR046357">
    <property type="entry name" value="PPIase_dom_sf"/>
</dbReference>
<keyword evidence="5 7" id="KW-0413">Isomerase</keyword>
<dbReference type="GO" id="GO:0003755">
    <property type="term" value="F:peptidyl-prolyl cis-trans isomerase activity"/>
    <property type="evidence" value="ECO:0007669"/>
    <property type="project" value="UniProtKB-KW"/>
</dbReference>
<dbReference type="Gene3D" id="1.10.8.1040">
    <property type="match status" value="1"/>
</dbReference>
<dbReference type="OrthoDB" id="14196at2"/>
<organism evidence="7 8">
    <name type="scientific">Thioalkalivibrio sulfidiphilus (strain HL-EbGR7)</name>
    <dbReference type="NCBI Taxonomy" id="396588"/>
    <lineage>
        <taxon>Bacteria</taxon>
        <taxon>Pseudomonadati</taxon>
        <taxon>Pseudomonadota</taxon>
        <taxon>Gammaproteobacteria</taxon>
        <taxon>Chromatiales</taxon>
        <taxon>Ectothiorhodospiraceae</taxon>
        <taxon>Thioalkalivibrio</taxon>
    </lineage>
</organism>